<dbReference type="EMBL" id="FXAF01000006">
    <property type="protein sequence ID" value="SMF38102.1"/>
    <property type="molecule type" value="Genomic_DNA"/>
</dbReference>
<evidence type="ECO:0000313" key="3">
    <source>
        <dbReference type="Proteomes" id="UP000192903"/>
    </source>
</evidence>
<dbReference type="Gene3D" id="3.30.720.120">
    <property type="match status" value="1"/>
</dbReference>
<feature type="domain" description="VOC" evidence="1">
    <location>
        <begin position="3"/>
        <end position="120"/>
    </location>
</feature>
<protein>
    <submittedName>
        <fullName evidence="2">Catechol 2,3-dioxygenase</fullName>
    </submittedName>
</protein>
<sequence length="122" mass="13344">MANPNLILLYVEDPAKSTAFYRDLLGREPAVEAPNFASFPLGGGFFLGLWRIAKVEPELARSGSRSEIGIMIGGEGAVAGQYQKWKTAGHRIAQELTTLDFGPTFVILDPDGHRIRVCEPDK</sequence>
<organism evidence="2 3">
    <name type="scientific">Xaviernesmea oryzae</name>
    <dbReference type="NCBI Taxonomy" id="464029"/>
    <lineage>
        <taxon>Bacteria</taxon>
        <taxon>Pseudomonadati</taxon>
        <taxon>Pseudomonadota</taxon>
        <taxon>Alphaproteobacteria</taxon>
        <taxon>Hyphomicrobiales</taxon>
        <taxon>Rhizobiaceae</taxon>
        <taxon>Rhizobium/Agrobacterium group</taxon>
        <taxon>Xaviernesmea</taxon>
    </lineage>
</organism>
<dbReference type="InterPro" id="IPR004360">
    <property type="entry name" value="Glyas_Fos-R_dOase_dom"/>
</dbReference>
<dbReference type="PIRSF" id="PIRSF039020">
    <property type="entry name" value="EhpR"/>
    <property type="match status" value="1"/>
</dbReference>
<dbReference type="Gene3D" id="3.30.720.110">
    <property type="match status" value="1"/>
</dbReference>
<keyword evidence="2" id="KW-0560">Oxidoreductase</keyword>
<reference evidence="3" key="1">
    <citation type="submission" date="2017-04" db="EMBL/GenBank/DDBJ databases">
        <authorList>
            <person name="Varghese N."/>
            <person name="Submissions S."/>
        </authorList>
    </citation>
    <scope>NUCLEOTIDE SEQUENCE [LARGE SCALE GENOMIC DNA]</scope>
    <source>
        <strain evidence="3">B4P</strain>
    </source>
</reference>
<dbReference type="InterPro" id="IPR026275">
    <property type="entry name" value="Glyoxalase/dOase/EhpR"/>
</dbReference>
<dbReference type="SUPFAM" id="SSF54593">
    <property type="entry name" value="Glyoxalase/Bleomycin resistance protein/Dihydroxybiphenyl dioxygenase"/>
    <property type="match status" value="1"/>
</dbReference>
<dbReference type="PROSITE" id="PS51819">
    <property type="entry name" value="VOC"/>
    <property type="match status" value="1"/>
</dbReference>
<dbReference type="GO" id="GO:0051213">
    <property type="term" value="F:dioxygenase activity"/>
    <property type="evidence" value="ECO:0007669"/>
    <property type="project" value="UniProtKB-KW"/>
</dbReference>
<gene>
    <name evidence="2" type="ORF">SAMN02982989_1611</name>
</gene>
<dbReference type="OrthoDB" id="9806945at2"/>
<evidence type="ECO:0000313" key="2">
    <source>
        <dbReference type="EMBL" id="SMF38102.1"/>
    </source>
</evidence>
<dbReference type="RefSeq" id="WP_085421905.1">
    <property type="nucleotide sequence ID" value="NZ_FXAF01000006.1"/>
</dbReference>
<accession>A0A1X7EQJ0</accession>
<dbReference type="Pfam" id="PF00903">
    <property type="entry name" value="Glyoxalase"/>
    <property type="match status" value="1"/>
</dbReference>
<dbReference type="InterPro" id="IPR037523">
    <property type="entry name" value="VOC_core"/>
</dbReference>
<dbReference type="Proteomes" id="UP000192903">
    <property type="component" value="Unassembled WGS sequence"/>
</dbReference>
<name>A0A1X7EQJ0_9HYPH</name>
<keyword evidence="3" id="KW-1185">Reference proteome</keyword>
<keyword evidence="2" id="KW-0223">Dioxygenase</keyword>
<evidence type="ECO:0000259" key="1">
    <source>
        <dbReference type="PROSITE" id="PS51819"/>
    </source>
</evidence>
<dbReference type="InterPro" id="IPR029068">
    <property type="entry name" value="Glyas_Bleomycin-R_OHBP_Dase"/>
</dbReference>
<dbReference type="STRING" id="464029.SAMN02982989_1611"/>
<proteinExistence type="predicted"/>
<dbReference type="AlphaFoldDB" id="A0A1X7EQJ0"/>